<dbReference type="AlphaFoldDB" id="A0A367IU90"/>
<feature type="non-terminal residue" evidence="1">
    <location>
        <position position="1"/>
    </location>
</feature>
<accession>A0A367IU90</accession>
<protein>
    <submittedName>
        <fullName evidence="1">Uncharacterized protein</fullName>
    </submittedName>
</protein>
<comment type="caution">
    <text evidence="1">The sequence shown here is derived from an EMBL/GenBank/DDBJ whole genome shotgun (WGS) entry which is preliminary data.</text>
</comment>
<dbReference type="EMBL" id="PJQL01003521">
    <property type="protein sequence ID" value="RCH81237.1"/>
    <property type="molecule type" value="Genomic_DNA"/>
</dbReference>
<reference evidence="1 2" key="1">
    <citation type="journal article" date="2018" name="G3 (Bethesda)">
        <title>Phylogenetic and Phylogenomic Definition of Rhizopus Species.</title>
        <authorList>
            <person name="Gryganskyi A.P."/>
            <person name="Golan J."/>
            <person name="Dolatabadi S."/>
            <person name="Mondo S."/>
            <person name="Robb S."/>
            <person name="Idnurm A."/>
            <person name="Muszewska A."/>
            <person name="Steczkiewicz K."/>
            <person name="Masonjones S."/>
            <person name="Liao H.L."/>
            <person name="Gajdeczka M.T."/>
            <person name="Anike F."/>
            <person name="Vuek A."/>
            <person name="Anishchenko I.M."/>
            <person name="Voigt K."/>
            <person name="de Hoog G.S."/>
            <person name="Smith M.E."/>
            <person name="Heitman J."/>
            <person name="Vilgalys R."/>
            <person name="Stajich J.E."/>
        </authorList>
    </citation>
    <scope>NUCLEOTIDE SEQUENCE [LARGE SCALE GENOMIC DNA]</scope>
    <source>
        <strain evidence="1 2">CBS 357.93</strain>
    </source>
</reference>
<name>A0A367IU90_RHIAZ</name>
<keyword evidence="2" id="KW-1185">Reference proteome</keyword>
<dbReference type="OrthoDB" id="2261465at2759"/>
<gene>
    <name evidence="1" type="ORF">CU097_003171</name>
</gene>
<sequence>DINVYIAARAWINSTIYSSVYYYNYRQEFKHGNHIVKFYGYNNKKFVDFIQFFFKHVHNGVERSLAFIEMTRSIGCCHYDSSITVVGLHGNEEDRRKYIVDIIKTACQVGLVVALREEMNLYKVITPYSMHL</sequence>
<evidence type="ECO:0000313" key="1">
    <source>
        <dbReference type="EMBL" id="RCH81237.1"/>
    </source>
</evidence>
<organism evidence="1 2">
    <name type="scientific">Rhizopus azygosporus</name>
    <name type="common">Rhizopus microsporus var. azygosporus</name>
    <dbReference type="NCBI Taxonomy" id="86630"/>
    <lineage>
        <taxon>Eukaryota</taxon>
        <taxon>Fungi</taxon>
        <taxon>Fungi incertae sedis</taxon>
        <taxon>Mucoromycota</taxon>
        <taxon>Mucoromycotina</taxon>
        <taxon>Mucoromycetes</taxon>
        <taxon>Mucorales</taxon>
        <taxon>Mucorineae</taxon>
        <taxon>Rhizopodaceae</taxon>
        <taxon>Rhizopus</taxon>
    </lineage>
</organism>
<proteinExistence type="predicted"/>
<evidence type="ECO:0000313" key="2">
    <source>
        <dbReference type="Proteomes" id="UP000252139"/>
    </source>
</evidence>
<dbReference type="Proteomes" id="UP000252139">
    <property type="component" value="Unassembled WGS sequence"/>
</dbReference>